<proteinExistence type="predicted"/>
<keyword evidence="1" id="KW-0805">Transcription regulation</keyword>
<keyword evidence="7" id="KW-1185">Reference proteome</keyword>
<dbReference type="PRINTS" id="PR00455">
    <property type="entry name" value="HTHTETR"/>
</dbReference>
<organism evidence="6 7">
    <name type="scientific">Oceanobacillus kimchii</name>
    <dbReference type="NCBI Taxonomy" id="746691"/>
    <lineage>
        <taxon>Bacteria</taxon>
        <taxon>Bacillati</taxon>
        <taxon>Bacillota</taxon>
        <taxon>Bacilli</taxon>
        <taxon>Bacillales</taxon>
        <taxon>Bacillaceae</taxon>
        <taxon>Oceanobacillus</taxon>
    </lineage>
</organism>
<dbReference type="SUPFAM" id="SSF48498">
    <property type="entry name" value="Tetracyclin repressor-like, C-terminal domain"/>
    <property type="match status" value="1"/>
</dbReference>
<evidence type="ECO:0000259" key="5">
    <source>
        <dbReference type="PROSITE" id="PS50977"/>
    </source>
</evidence>
<dbReference type="Pfam" id="PF00440">
    <property type="entry name" value="TetR_N"/>
    <property type="match status" value="1"/>
</dbReference>
<comment type="caution">
    <text evidence="6">The sequence shown here is derived from an EMBL/GenBank/DDBJ whole genome shotgun (WGS) entry which is preliminary data.</text>
</comment>
<evidence type="ECO:0000256" key="2">
    <source>
        <dbReference type="ARBA" id="ARBA00023125"/>
    </source>
</evidence>
<dbReference type="InterPro" id="IPR009057">
    <property type="entry name" value="Homeodomain-like_sf"/>
</dbReference>
<sequence>MSKQSRKITILNAASGIVSDKGIFNLTLEAVAKEAGISKGGLLYHFPSKEALVKGMVEHLAQNYQHKISDNVERDPLERGKWTRSFLNVTFNQGYPNKDMHAGLLAAKAVNPKLMAPLHDAYEKWQNNIENDGLDPIDATIIRLAADGIWLAELLEHYNIDDEKKKEVYKRLHEWIQDLYIKAEKKEKDSN</sequence>
<accession>A0ABQ5THE2</accession>
<evidence type="ECO:0000256" key="4">
    <source>
        <dbReference type="PROSITE-ProRule" id="PRU00335"/>
    </source>
</evidence>
<dbReference type="PROSITE" id="PS50977">
    <property type="entry name" value="HTH_TETR_2"/>
    <property type="match status" value="1"/>
</dbReference>
<evidence type="ECO:0000313" key="6">
    <source>
        <dbReference type="EMBL" id="GLO65445.1"/>
    </source>
</evidence>
<dbReference type="PANTHER" id="PTHR47506:SF6">
    <property type="entry name" value="HTH-TYPE TRANSCRIPTIONAL REPRESSOR NEMR"/>
    <property type="match status" value="1"/>
</dbReference>
<protein>
    <submittedName>
        <fullName evidence="6">TetR family transcriptional regulator</fullName>
    </submittedName>
</protein>
<evidence type="ECO:0000256" key="1">
    <source>
        <dbReference type="ARBA" id="ARBA00023015"/>
    </source>
</evidence>
<evidence type="ECO:0000313" key="7">
    <source>
        <dbReference type="Proteomes" id="UP001275436"/>
    </source>
</evidence>
<dbReference type="PANTHER" id="PTHR47506">
    <property type="entry name" value="TRANSCRIPTIONAL REGULATORY PROTEIN"/>
    <property type="match status" value="1"/>
</dbReference>
<dbReference type="Gene3D" id="1.10.357.10">
    <property type="entry name" value="Tetracycline Repressor, domain 2"/>
    <property type="match status" value="1"/>
</dbReference>
<keyword evidence="3" id="KW-0804">Transcription</keyword>
<dbReference type="RefSeq" id="WP_017796135.1">
    <property type="nucleotide sequence ID" value="NZ_BSKO01000001.1"/>
</dbReference>
<dbReference type="InterPro" id="IPR036271">
    <property type="entry name" value="Tet_transcr_reg_TetR-rel_C_sf"/>
</dbReference>
<gene>
    <name evidence="6" type="ORF">MACH08_12290</name>
</gene>
<keyword evidence="2 4" id="KW-0238">DNA-binding</keyword>
<dbReference type="EMBL" id="BSKO01000001">
    <property type="protein sequence ID" value="GLO65445.1"/>
    <property type="molecule type" value="Genomic_DNA"/>
</dbReference>
<dbReference type="InterPro" id="IPR001647">
    <property type="entry name" value="HTH_TetR"/>
</dbReference>
<dbReference type="InterPro" id="IPR041479">
    <property type="entry name" value="TetR_CgmR_C"/>
</dbReference>
<evidence type="ECO:0000256" key="3">
    <source>
        <dbReference type="ARBA" id="ARBA00023163"/>
    </source>
</evidence>
<name>A0ABQ5THE2_9BACI</name>
<reference evidence="6 7" key="1">
    <citation type="submission" date="2023-02" db="EMBL/GenBank/DDBJ databases">
        <title>Oceanobacillus kimchii IFOP_LL358 isolated form Alexandrium catenella lab strain.</title>
        <authorList>
            <person name="Gajardo G."/>
            <person name="Ueki S."/>
            <person name="Maruyama F."/>
        </authorList>
    </citation>
    <scope>NUCLEOTIDE SEQUENCE [LARGE SCALE GENOMIC DNA]</scope>
    <source>
        <strain evidence="6 7">IFOP_LL358</strain>
    </source>
</reference>
<dbReference type="Proteomes" id="UP001275436">
    <property type="component" value="Unassembled WGS sequence"/>
</dbReference>
<feature type="domain" description="HTH tetR-type" evidence="5">
    <location>
        <begin position="4"/>
        <end position="64"/>
    </location>
</feature>
<feature type="DNA-binding region" description="H-T-H motif" evidence="4">
    <location>
        <begin position="27"/>
        <end position="46"/>
    </location>
</feature>
<dbReference type="SUPFAM" id="SSF46689">
    <property type="entry name" value="Homeodomain-like"/>
    <property type="match status" value="1"/>
</dbReference>
<dbReference type="Pfam" id="PF17937">
    <property type="entry name" value="TetR_C_28"/>
    <property type="match status" value="1"/>
</dbReference>